<evidence type="ECO:0008006" key="3">
    <source>
        <dbReference type="Google" id="ProtNLM"/>
    </source>
</evidence>
<dbReference type="EMBL" id="BAAARV010000061">
    <property type="protein sequence ID" value="GAA2364726.1"/>
    <property type="molecule type" value="Genomic_DNA"/>
</dbReference>
<dbReference type="InterPro" id="IPR036388">
    <property type="entry name" value="WH-like_DNA-bd_sf"/>
</dbReference>
<dbReference type="Gene3D" id="1.10.10.10">
    <property type="entry name" value="Winged helix-like DNA-binding domain superfamily/Winged helix DNA-binding domain"/>
    <property type="match status" value="1"/>
</dbReference>
<name>A0ABP5TY91_9ACTN</name>
<comment type="caution">
    <text evidence="1">The sequence shown here is derived from an EMBL/GenBank/DDBJ whole genome shotgun (WGS) entry which is preliminary data.</text>
</comment>
<gene>
    <name evidence="1" type="ORF">GCM10010170_062810</name>
</gene>
<evidence type="ECO:0000313" key="2">
    <source>
        <dbReference type="Proteomes" id="UP001501444"/>
    </source>
</evidence>
<reference evidence="2" key="1">
    <citation type="journal article" date="2019" name="Int. J. Syst. Evol. Microbiol.">
        <title>The Global Catalogue of Microorganisms (GCM) 10K type strain sequencing project: providing services to taxonomists for standard genome sequencing and annotation.</title>
        <authorList>
            <consortium name="The Broad Institute Genomics Platform"/>
            <consortium name="The Broad Institute Genome Sequencing Center for Infectious Disease"/>
            <person name="Wu L."/>
            <person name="Ma J."/>
        </authorList>
    </citation>
    <scope>NUCLEOTIDE SEQUENCE [LARGE SCALE GENOMIC DNA]</scope>
    <source>
        <strain evidence="2">JCM 3272</strain>
    </source>
</reference>
<organism evidence="1 2">
    <name type="scientific">Dactylosporangium salmoneum</name>
    <dbReference type="NCBI Taxonomy" id="53361"/>
    <lineage>
        <taxon>Bacteria</taxon>
        <taxon>Bacillati</taxon>
        <taxon>Actinomycetota</taxon>
        <taxon>Actinomycetes</taxon>
        <taxon>Micromonosporales</taxon>
        <taxon>Micromonosporaceae</taxon>
        <taxon>Dactylosporangium</taxon>
    </lineage>
</organism>
<proteinExistence type="predicted"/>
<dbReference type="RefSeq" id="WP_344616170.1">
    <property type="nucleotide sequence ID" value="NZ_BAAARV010000061.1"/>
</dbReference>
<evidence type="ECO:0000313" key="1">
    <source>
        <dbReference type="EMBL" id="GAA2364726.1"/>
    </source>
</evidence>
<protein>
    <recommendedName>
        <fullName evidence="3">OmpR/PhoB-type domain-containing protein</fullName>
    </recommendedName>
</protein>
<keyword evidence="2" id="KW-1185">Reference proteome</keyword>
<sequence length="57" mass="6104">MSTGTLIEALWCIGPPPTARTQLQSCVLRLRRLQGAEAIASDPAGYGIRLGPRRAGR</sequence>
<dbReference type="Proteomes" id="UP001501444">
    <property type="component" value="Unassembled WGS sequence"/>
</dbReference>
<accession>A0ABP5TY91</accession>